<dbReference type="GO" id="GO:0006450">
    <property type="term" value="P:regulation of translational fidelity"/>
    <property type="evidence" value="ECO:0007669"/>
    <property type="project" value="InterPro"/>
</dbReference>
<dbReference type="PANTHER" id="PTHR15004:SF0">
    <property type="entry name" value="GLUTAMYL-TRNA(GLN) AMIDOTRANSFERASE SUBUNIT C, MITOCHONDRIAL"/>
    <property type="match status" value="1"/>
</dbReference>
<evidence type="ECO:0000313" key="3">
    <source>
        <dbReference type="Proteomes" id="UP000179241"/>
    </source>
</evidence>
<dbReference type="Proteomes" id="UP000179241">
    <property type="component" value="Unassembled WGS sequence"/>
</dbReference>
<dbReference type="Gene3D" id="1.10.20.60">
    <property type="entry name" value="Glu-tRNAGln amidotransferase C subunit, N-terminal domain"/>
    <property type="match status" value="1"/>
</dbReference>
<organism evidence="2 3">
    <name type="scientific">Candidatus Woesebacteria bacterium RIFOXYA1_FULL_43_9</name>
    <dbReference type="NCBI Taxonomy" id="1802534"/>
    <lineage>
        <taxon>Bacteria</taxon>
        <taxon>Candidatus Woeseibacteriota</taxon>
    </lineage>
</organism>
<dbReference type="GO" id="GO:0006412">
    <property type="term" value="P:translation"/>
    <property type="evidence" value="ECO:0007669"/>
    <property type="project" value="UniProtKB-UniRule"/>
</dbReference>
<dbReference type="EC" id="6.3.5.-" evidence="1"/>
<comment type="similarity">
    <text evidence="1">Belongs to the GatC family.</text>
</comment>
<dbReference type="GO" id="GO:0050566">
    <property type="term" value="F:asparaginyl-tRNA synthase (glutamine-hydrolyzing) activity"/>
    <property type="evidence" value="ECO:0007669"/>
    <property type="project" value="RHEA"/>
</dbReference>
<dbReference type="GO" id="GO:0005524">
    <property type="term" value="F:ATP binding"/>
    <property type="evidence" value="ECO:0007669"/>
    <property type="project" value="UniProtKB-KW"/>
</dbReference>
<dbReference type="AlphaFoldDB" id="A0A1F8CPS4"/>
<comment type="subunit">
    <text evidence="1">Heterotrimer of A, B and C subunits.</text>
</comment>
<gene>
    <name evidence="1" type="primary">gatC</name>
    <name evidence="2" type="ORF">A2188_02725</name>
</gene>
<dbReference type="SUPFAM" id="SSF141000">
    <property type="entry name" value="Glu-tRNAGln amidotransferase C subunit"/>
    <property type="match status" value="1"/>
</dbReference>
<dbReference type="HAMAP" id="MF_00122">
    <property type="entry name" value="GatC"/>
    <property type="match status" value="1"/>
</dbReference>
<keyword evidence="1" id="KW-0436">Ligase</keyword>
<comment type="caution">
    <text evidence="2">The sequence shown here is derived from an EMBL/GenBank/DDBJ whole genome shotgun (WGS) entry which is preliminary data.</text>
</comment>
<dbReference type="GO" id="GO:0050567">
    <property type="term" value="F:glutaminyl-tRNA synthase (glutamine-hydrolyzing) activity"/>
    <property type="evidence" value="ECO:0007669"/>
    <property type="project" value="UniProtKB-UniRule"/>
</dbReference>
<comment type="catalytic activity">
    <reaction evidence="1">
        <text>L-aspartyl-tRNA(Asn) + L-glutamine + ATP + H2O = L-asparaginyl-tRNA(Asn) + L-glutamate + ADP + phosphate + 2 H(+)</text>
        <dbReference type="Rhea" id="RHEA:14513"/>
        <dbReference type="Rhea" id="RHEA-COMP:9674"/>
        <dbReference type="Rhea" id="RHEA-COMP:9677"/>
        <dbReference type="ChEBI" id="CHEBI:15377"/>
        <dbReference type="ChEBI" id="CHEBI:15378"/>
        <dbReference type="ChEBI" id="CHEBI:29985"/>
        <dbReference type="ChEBI" id="CHEBI:30616"/>
        <dbReference type="ChEBI" id="CHEBI:43474"/>
        <dbReference type="ChEBI" id="CHEBI:58359"/>
        <dbReference type="ChEBI" id="CHEBI:78515"/>
        <dbReference type="ChEBI" id="CHEBI:78516"/>
        <dbReference type="ChEBI" id="CHEBI:456216"/>
    </reaction>
</comment>
<dbReference type="InterPro" id="IPR036113">
    <property type="entry name" value="Asp/Glu-ADT_sf_sub_c"/>
</dbReference>
<evidence type="ECO:0000256" key="1">
    <source>
        <dbReference type="HAMAP-Rule" id="MF_00122"/>
    </source>
</evidence>
<comment type="catalytic activity">
    <reaction evidence="1">
        <text>L-glutamyl-tRNA(Gln) + L-glutamine + ATP + H2O = L-glutaminyl-tRNA(Gln) + L-glutamate + ADP + phosphate + H(+)</text>
        <dbReference type="Rhea" id="RHEA:17521"/>
        <dbReference type="Rhea" id="RHEA-COMP:9681"/>
        <dbReference type="Rhea" id="RHEA-COMP:9684"/>
        <dbReference type="ChEBI" id="CHEBI:15377"/>
        <dbReference type="ChEBI" id="CHEBI:15378"/>
        <dbReference type="ChEBI" id="CHEBI:29985"/>
        <dbReference type="ChEBI" id="CHEBI:30616"/>
        <dbReference type="ChEBI" id="CHEBI:43474"/>
        <dbReference type="ChEBI" id="CHEBI:58359"/>
        <dbReference type="ChEBI" id="CHEBI:78520"/>
        <dbReference type="ChEBI" id="CHEBI:78521"/>
        <dbReference type="ChEBI" id="CHEBI:456216"/>
    </reaction>
</comment>
<dbReference type="EMBL" id="MGHU01000012">
    <property type="protein sequence ID" value="OGM77748.1"/>
    <property type="molecule type" value="Genomic_DNA"/>
</dbReference>
<dbReference type="NCBIfam" id="TIGR00135">
    <property type="entry name" value="gatC"/>
    <property type="match status" value="1"/>
</dbReference>
<accession>A0A1F8CPS4</accession>
<keyword evidence="1" id="KW-0648">Protein biosynthesis</keyword>
<comment type="function">
    <text evidence="1">Allows the formation of correctly charged Asn-tRNA(Asn) or Gln-tRNA(Gln) through the transamidation of misacylated Asp-tRNA(Asn) or Glu-tRNA(Gln) in organisms which lack either or both of asparaginyl-tRNA or glutaminyl-tRNA synthetases. The reaction takes place in the presence of glutamine and ATP through an activated phospho-Asp-tRNA(Asn) or phospho-Glu-tRNA(Gln).</text>
</comment>
<dbReference type="GO" id="GO:0070681">
    <property type="term" value="P:glutaminyl-tRNAGln biosynthesis via transamidation"/>
    <property type="evidence" value="ECO:0007669"/>
    <property type="project" value="TreeGrafter"/>
</dbReference>
<name>A0A1F8CPS4_9BACT</name>
<protein>
    <recommendedName>
        <fullName evidence="1">Aspartyl/glutamyl-tRNA(Asn/Gln) amidotransferase subunit C</fullName>
        <shortName evidence="1">Asp/Glu-ADT subunit C</shortName>
        <ecNumber evidence="1">6.3.5.-</ecNumber>
    </recommendedName>
</protein>
<keyword evidence="1" id="KW-0067">ATP-binding</keyword>
<keyword evidence="1" id="KW-0547">Nucleotide-binding</keyword>
<evidence type="ECO:0000313" key="2">
    <source>
        <dbReference type="EMBL" id="OGM77748.1"/>
    </source>
</evidence>
<dbReference type="Pfam" id="PF02686">
    <property type="entry name" value="GatC"/>
    <property type="match status" value="1"/>
</dbReference>
<dbReference type="InterPro" id="IPR003837">
    <property type="entry name" value="GatC"/>
</dbReference>
<dbReference type="PANTHER" id="PTHR15004">
    <property type="entry name" value="GLUTAMYL-TRNA(GLN) AMIDOTRANSFERASE SUBUNIT C, MITOCHONDRIAL"/>
    <property type="match status" value="1"/>
</dbReference>
<sequence length="101" mass="11118">MGKVTEEEIIKLAKLAKLELKEAEIGKLTADLDSIVDYIGAIGEVDTSHIKSKLWDREPQNVSREDVVNPLNSLSVEEATSNAKDTKNNLFVVPKVLNKNG</sequence>
<reference evidence="2 3" key="1">
    <citation type="journal article" date="2016" name="Nat. Commun.">
        <title>Thousands of microbial genomes shed light on interconnected biogeochemical processes in an aquifer system.</title>
        <authorList>
            <person name="Anantharaman K."/>
            <person name="Brown C.T."/>
            <person name="Hug L.A."/>
            <person name="Sharon I."/>
            <person name="Castelle C.J."/>
            <person name="Probst A.J."/>
            <person name="Thomas B.C."/>
            <person name="Singh A."/>
            <person name="Wilkins M.J."/>
            <person name="Karaoz U."/>
            <person name="Brodie E.L."/>
            <person name="Williams K.H."/>
            <person name="Hubbard S.S."/>
            <person name="Banfield J.F."/>
        </authorList>
    </citation>
    <scope>NUCLEOTIDE SEQUENCE [LARGE SCALE GENOMIC DNA]</scope>
</reference>
<proteinExistence type="inferred from homology"/>